<organism evidence="1 2">
    <name type="scientific">Anaerocolumna chitinilytica</name>
    <dbReference type="NCBI Taxonomy" id="1727145"/>
    <lineage>
        <taxon>Bacteria</taxon>
        <taxon>Bacillati</taxon>
        <taxon>Bacillota</taxon>
        <taxon>Clostridia</taxon>
        <taxon>Lachnospirales</taxon>
        <taxon>Lachnospiraceae</taxon>
        <taxon>Anaerocolumna</taxon>
    </lineage>
</organism>
<dbReference type="RefSeq" id="WP_185256332.1">
    <property type="nucleotide sequence ID" value="NZ_AP023368.1"/>
</dbReference>
<sequence>MSKVILVCGKICSGKTYYCNKLKEKSNAVSLSCDEILSDLFHHNEGDKHDEIVKDIKEYLHKKSVEIIETGCDVILDWGFWSNSERKAVTEFYKSKTIISEWHYIDINSDDWLNNINERNQKVISGMCSDYYVDEGLIDKLMTQFDEPTKDEIFCWYHFKRD</sequence>
<reference evidence="1 2" key="1">
    <citation type="submission" date="2020-08" db="EMBL/GenBank/DDBJ databases">
        <title>Draft genome sequencing of an Anaerocolumna strain isolated from anoxic soil subjected to BSD treatment.</title>
        <authorList>
            <person name="Uek A."/>
            <person name="Tonouchi A."/>
        </authorList>
    </citation>
    <scope>NUCLEOTIDE SEQUENCE [LARGE SCALE GENOMIC DNA]</scope>
    <source>
        <strain evidence="1 2">CTTW</strain>
    </source>
</reference>
<dbReference type="Gene3D" id="3.40.50.300">
    <property type="entry name" value="P-loop containing nucleotide triphosphate hydrolases"/>
    <property type="match status" value="1"/>
</dbReference>
<dbReference type="InterPro" id="IPR027417">
    <property type="entry name" value="P-loop_NTPase"/>
</dbReference>
<dbReference type="SUPFAM" id="SSF52540">
    <property type="entry name" value="P-loop containing nucleoside triphosphate hydrolases"/>
    <property type="match status" value="1"/>
</dbReference>
<name>A0A7I8DQH9_9FIRM</name>
<dbReference type="KEGG" id="acht:bsdcttw_37210"/>
<dbReference type="Pfam" id="PF13671">
    <property type="entry name" value="AAA_33"/>
    <property type="match status" value="1"/>
</dbReference>
<dbReference type="Proteomes" id="UP000515703">
    <property type="component" value="Chromosome"/>
</dbReference>
<proteinExistence type="predicted"/>
<dbReference type="AlphaFoldDB" id="A0A7I8DQH9"/>
<dbReference type="EMBL" id="AP023368">
    <property type="protein sequence ID" value="BCK00681.1"/>
    <property type="molecule type" value="Genomic_DNA"/>
</dbReference>
<keyword evidence="2" id="KW-1185">Reference proteome</keyword>
<reference evidence="1 2" key="2">
    <citation type="submission" date="2020-08" db="EMBL/GenBank/DDBJ databases">
        <authorList>
            <person name="Ueki A."/>
            <person name="Tonouchi A."/>
        </authorList>
    </citation>
    <scope>NUCLEOTIDE SEQUENCE [LARGE SCALE GENOMIC DNA]</scope>
    <source>
        <strain evidence="1 2">CTTW</strain>
    </source>
</reference>
<protein>
    <recommendedName>
        <fullName evidence="3">ATP-binding protein</fullName>
    </recommendedName>
</protein>
<accession>A0A7I8DQH9</accession>
<evidence type="ECO:0008006" key="3">
    <source>
        <dbReference type="Google" id="ProtNLM"/>
    </source>
</evidence>
<evidence type="ECO:0000313" key="1">
    <source>
        <dbReference type="EMBL" id="BCK00681.1"/>
    </source>
</evidence>
<evidence type="ECO:0000313" key="2">
    <source>
        <dbReference type="Proteomes" id="UP000515703"/>
    </source>
</evidence>
<gene>
    <name evidence="1" type="ORF">bsdcttw_37210</name>
</gene>